<accession>A0A915HVZ6</accession>
<feature type="chain" id="PRO_5037227235" evidence="1">
    <location>
        <begin position="22"/>
        <end position="109"/>
    </location>
</feature>
<evidence type="ECO:0000313" key="3">
    <source>
        <dbReference type="Proteomes" id="UP000887565"/>
    </source>
</evidence>
<keyword evidence="3" id="KW-1185">Reference proteome</keyword>
<feature type="domain" description="Apple" evidence="2">
    <location>
        <begin position="32"/>
        <end position="100"/>
    </location>
</feature>
<dbReference type="PROSITE" id="PS50948">
    <property type="entry name" value="PAN"/>
    <property type="match status" value="1"/>
</dbReference>
<protein>
    <submittedName>
        <fullName evidence="4">Apple domain-containing protein</fullName>
    </submittedName>
</protein>
<reference evidence="4" key="1">
    <citation type="submission" date="2022-11" db="UniProtKB">
        <authorList>
            <consortium name="WormBaseParasite"/>
        </authorList>
    </citation>
    <scope>IDENTIFICATION</scope>
</reference>
<dbReference type="Gene3D" id="3.50.4.10">
    <property type="entry name" value="Hepatocyte Growth Factor"/>
    <property type="match status" value="1"/>
</dbReference>
<organism evidence="3 4">
    <name type="scientific">Romanomermis culicivorax</name>
    <name type="common">Nematode worm</name>
    <dbReference type="NCBI Taxonomy" id="13658"/>
    <lineage>
        <taxon>Eukaryota</taxon>
        <taxon>Metazoa</taxon>
        <taxon>Ecdysozoa</taxon>
        <taxon>Nematoda</taxon>
        <taxon>Enoplea</taxon>
        <taxon>Dorylaimia</taxon>
        <taxon>Mermithida</taxon>
        <taxon>Mermithoidea</taxon>
        <taxon>Mermithidae</taxon>
        <taxon>Romanomermis</taxon>
    </lineage>
</organism>
<sequence>MKFLLSIIFVIYCSTLVESYAQEVDPIISENCNFFGNDLSDAEGYSIKISGIDKDQCKEECIRNPECTHFTLSELGCFLKHADTKQTALNSKHDYEGSFCGLLETRFTS</sequence>
<dbReference type="Pfam" id="PF00024">
    <property type="entry name" value="PAN_1"/>
    <property type="match status" value="1"/>
</dbReference>
<keyword evidence="1" id="KW-0732">Signal</keyword>
<dbReference type="InterPro" id="IPR003609">
    <property type="entry name" value="Pan_app"/>
</dbReference>
<evidence type="ECO:0000313" key="4">
    <source>
        <dbReference type="WBParaSite" id="nRc.2.0.1.t05960-RA"/>
    </source>
</evidence>
<name>A0A915HVZ6_ROMCU</name>
<dbReference type="AlphaFoldDB" id="A0A915HVZ6"/>
<evidence type="ECO:0000256" key="1">
    <source>
        <dbReference type="SAM" id="SignalP"/>
    </source>
</evidence>
<feature type="signal peptide" evidence="1">
    <location>
        <begin position="1"/>
        <end position="21"/>
    </location>
</feature>
<dbReference type="Proteomes" id="UP000887565">
    <property type="component" value="Unplaced"/>
</dbReference>
<proteinExistence type="predicted"/>
<evidence type="ECO:0000259" key="2">
    <source>
        <dbReference type="PROSITE" id="PS50948"/>
    </source>
</evidence>
<dbReference type="WBParaSite" id="nRc.2.0.1.t05960-RA">
    <property type="protein sequence ID" value="nRc.2.0.1.t05960-RA"/>
    <property type="gene ID" value="nRc.2.0.1.g05960"/>
</dbReference>